<dbReference type="PANTHER" id="PTHR30451:SF21">
    <property type="entry name" value="FIMBRIAL USHER DOMAIN-CONTAINING PROTEIN YDET-RELATED"/>
    <property type="match status" value="1"/>
</dbReference>
<dbReference type="InterPro" id="IPR037224">
    <property type="entry name" value="PapC_N_sf"/>
</dbReference>
<dbReference type="Gene3D" id="3.10.20.410">
    <property type="match status" value="1"/>
</dbReference>
<evidence type="ECO:0000256" key="5">
    <source>
        <dbReference type="ARBA" id="ARBA00022558"/>
    </source>
</evidence>
<dbReference type="GO" id="GO:0009297">
    <property type="term" value="P:pilus assembly"/>
    <property type="evidence" value="ECO:0007669"/>
    <property type="project" value="InterPro"/>
</dbReference>
<comment type="caution">
    <text evidence="14">The sequence shown here is derived from an EMBL/GenBank/DDBJ whole genome shotgun (WGS) entry which is preliminary data.</text>
</comment>
<evidence type="ECO:0000259" key="12">
    <source>
        <dbReference type="Pfam" id="PF13953"/>
    </source>
</evidence>
<dbReference type="Pfam" id="PF13954">
    <property type="entry name" value="PapC_N"/>
    <property type="match status" value="1"/>
</dbReference>
<evidence type="ECO:0000313" key="15">
    <source>
        <dbReference type="Proteomes" id="UP000295055"/>
    </source>
</evidence>
<feature type="chain" id="PRO_5020326722" evidence="11">
    <location>
        <begin position="31"/>
        <end position="860"/>
    </location>
</feature>
<dbReference type="InterPro" id="IPR042186">
    <property type="entry name" value="FimD_plug_dom"/>
</dbReference>
<dbReference type="Proteomes" id="UP000295055">
    <property type="component" value="Unassembled WGS sequence"/>
</dbReference>
<evidence type="ECO:0000256" key="3">
    <source>
        <dbReference type="ARBA" id="ARBA00022448"/>
    </source>
</evidence>
<sequence>MKAKMRDGAFTVSPIALALACCLSMGNAVAEPYFDPTLLNLPEGTSVDSIDLSAFTRSESVTAGRYVVTLRINKEDQGQKEIYFSADTAGNIVPEITPALLDEYGVNVESIPTLRSLPKDEPIASLEAALPDSQVQFDISKLDLNINIPQVAMRHKSRGAIDPSLLDQGVTAFLFNYQVNGSKQKHSGSSASGKNTNDSLYANISGGFNLAAWRLRSNFQYMENKSKSNGYSTSHRESEFSRTTVSRDIQRLDSELVIGETSTLSDVFDSVPFKGVRLLSNELMLSKGDRGFAPEIRGVAMSNSRIIIRQNGNIIYQTYVAPGPFVINDIYPTGTAGDLEVSVQEEDGTTRVFTQAFSSLPVMQRAGGVKYEVAAGKYDGGITDGSKEQQFIMGTLIYGLPKSITLYTGLLGANHYWSGMVGTGISLGSFGALSMDITHAQASINHESKQGQSLRVRYSKNLSESGTSVDLTALRYSTKEYYSFADFNQVGYQLKENVAPWLNGRQRSSFQTYINQSLGKWGSIYLRGMRSDYWGKSDTVTTLGIGYNGFYRGINYGIDYSISRTEGNGNWPENKQVSVNMSIPFSIFSEHKNIENINSTFQVSHDNSGRTYQQVGINGQLLDNKLSYQLTESGDNRDQKMTNSVNVGYQGSKGYYGGGYSYGRDSQMMYANASGGIVIHSGGVLLSQYLGNSAAIVYAPDAAGTKVNNGSTVIDANGYGIIPHLSDYTQNIANLDVNTLPENVESKENALNLYPTKGAIVRANFKTLKGYQAMITLQQPNNVPMGAIASLHQDDNTDDAIISGIVSDNGRVYLSGLPESGQIVIKWGKSGSERCEAPFNMDKSTENAYSSLRNLTLSCH</sequence>
<dbReference type="Pfam" id="PF13953">
    <property type="entry name" value="PapC_C"/>
    <property type="match status" value="1"/>
</dbReference>
<dbReference type="GO" id="GO:0015473">
    <property type="term" value="F:fimbrial usher porin activity"/>
    <property type="evidence" value="ECO:0007669"/>
    <property type="project" value="InterPro"/>
</dbReference>
<keyword evidence="6 10" id="KW-0812">Transmembrane</keyword>
<comment type="subcellular location">
    <subcellularLocation>
        <location evidence="1 10">Cell outer membrane</location>
        <topology evidence="1 10">Multi-pass membrane protein</topology>
    </subcellularLocation>
</comment>
<keyword evidence="7 11" id="KW-0732">Signal</keyword>
<dbReference type="PROSITE" id="PS01151">
    <property type="entry name" value="FIMBRIAL_USHER"/>
    <property type="match status" value="1"/>
</dbReference>
<evidence type="ECO:0000256" key="9">
    <source>
        <dbReference type="ARBA" id="ARBA00023237"/>
    </source>
</evidence>
<dbReference type="GO" id="GO:0009279">
    <property type="term" value="C:cell outer membrane"/>
    <property type="evidence" value="ECO:0007669"/>
    <property type="project" value="UniProtKB-SubCell"/>
</dbReference>
<gene>
    <name evidence="14" type="ORF">EC835_104130</name>
</gene>
<evidence type="ECO:0000256" key="10">
    <source>
        <dbReference type="RuleBase" id="RU003884"/>
    </source>
</evidence>
<dbReference type="InterPro" id="IPR025885">
    <property type="entry name" value="PapC_N"/>
</dbReference>
<feature type="domain" description="PapC N-terminal" evidence="13">
    <location>
        <begin position="33"/>
        <end position="181"/>
    </location>
</feature>
<keyword evidence="4" id="KW-1134">Transmembrane beta strand</keyword>
<name>A0A4R3NLE5_9GAMM</name>
<dbReference type="PROSITE" id="PS51257">
    <property type="entry name" value="PROKAR_LIPOPROTEIN"/>
    <property type="match status" value="1"/>
</dbReference>
<evidence type="ECO:0000256" key="7">
    <source>
        <dbReference type="ARBA" id="ARBA00022729"/>
    </source>
</evidence>
<evidence type="ECO:0000256" key="4">
    <source>
        <dbReference type="ARBA" id="ARBA00022452"/>
    </source>
</evidence>
<evidence type="ECO:0000256" key="11">
    <source>
        <dbReference type="SAM" id="SignalP"/>
    </source>
</evidence>
<dbReference type="SUPFAM" id="SSF141729">
    <property type="entry name" value="FimD N-terminal domain-like"/>
    <property type="match status" value="1"/>
</dbReference>
<reference evidence="14 15" key="1">
    <citation type="submission" date="2019-03" db="EMBL/GenBank/DDBJ databases">
        <title>Genomic analyses of the natural microbiome of Caenorhabditis elegans.</title>
        <authorList>
            <person name="Samuel B."/>
        </authorList>
    </citation>
    <scope>NUCLEOTIDE SEQUENCE [LARGE SCALE GENOMIC DNA]</scope>
    <source>
        <strain evidence="14 15">JUb102</strain>
    </source>
</reference>
<comment type="similarity">
    <text evidence="2 10">Belongs to the fimbrial export usher family.</text>
</comment>
<dbReference type="Gene3D" id="2.60.40.3110">
    <property type="match status" value="1"/>
</dbReference>
<dbReference type="Pfam" id="PF00577">
    <property type="entry name" value="Usher"/>
    <property type="match status" value="1"/>
</dbReference>
<evidence type="ECO:0000256" key="1">
    <source>
        <dbReference type="ARBA" id="ARBA00004571"/>
    </source>
</evidence>
<dbReference type="RefSeq" id="WP_243698992.1">
    <property type="nucleotide sequence ID" value="NZ_SMAS01000004.1"/>
</dbReference>
<keyword evidence="9 10" id="KW-0998">Cell outer membrane</keyword>
<accession>A0A4R3NLE5</accession>
<dbReference type="Gene3D" id="2.60.40.2610">
    <property type="entry name" value="Outer membrane usher protein FimD, plug domain"/>
    <property type="match status" value="1"/>
</dbReference>
<dbReference type="InterPro" id="IPR043142">
    <property type="entry name" value="PapC-like_C_sf"/>
</dbReference>
<feature type="domain" description="PapC-like C-terminal" evidence="12">
    <location>
        <begin position="774"/>
        <end position="841"/>
    </location>
</feature>
<dbReference type="PANTHER" id="PTHR30451">
    <property type="entry name" value="OUTER MEMBRANE USHER PROTEIN"/>
    <property type="match status" value="1"/>
</dbReference>
<dbReference type="Gene3D" id="2.60.40.2070">
    <property type="match status" value="1"/>
</dbReference>
<organism evidence="14 15">
    <name type="scientific">Providencia alcalifaciens</name>
    <dbReference type="NCBI Taxonomy" id="126385"/>
    <lineage>
        <taxon>Bacteria</taxon>
        <taxon>Pseudomonadati</taxon>
        <taxon>Pseudomonadota</taxon>
        <taxon>Gammaproteobacteria</taxon>
        <taxon>Enterobacterales</taxon>
        <taxon>Morganellaceae</taxon>
        <taxon>Providencia</taxon>
    </lineage>
</organism>
<dbReference type="AlphaFoldDB" id="A0A4R3NLE5"/>
<evidence type="ECO:0000256" key="6">
    <source>
        <dbReference type="ARBA" id="ARBA00022692"/>
    </source>
</evidence>
<dbReference type="EMBL" id="SMAS01000004">
    <property type="protein sequence ID" value="TCT34971.1"/>
    <property type="molecule type" value="Genomic_DNA"/>
</dbReference>
<evidence type="ECO:0000313" key="14">
    <source>
        <dbReference type="EMBL" id="TCT34971.1"/>
    </source>
</evidence>
<dbReference type="InterPro" id="IPR000015">
    <property type="entry name" value="Fimb_usher"/>
</dbReference>
<protein>
    <submittedName>
        <fullName evidence="14">Outer membrane usher protein</fullName>
    </submittedName>
</protein>
<keyword evidence="8 10" id="KW-0472">Membrane</keyword>
<dbReference type="InterPro" id="IPR018030">
    <property type="entry name" value="Fimbrial_membr_usher_CS"/>
</dbReference>
<dbReference type="InterPro" id="IPR025949">
    <property type="entry name" value="PapC-like_C"/>
</dbReference>
<keyword evidence="3 10" id="KW-0813">Transport</keyword>
<evidence type="ECO:0000256" key="8">
    <source>
        <dbReference type="ARBA" id="ARBA00023136"/>
    </source>
</evidence>
<proteinExistence type="inferred from homology"/>
<feature type="signal peptide" evidence="11">
    <location>
        <begin position="1"/>
        <end position="30"/>
    </location>
</feature>
<evidence type="ECO:0000259" key="13">
    <source>
        <dbReference type="Pfam" id="PF13954"/>
    </source>
</evidence>
<evidence type="ECO:0000256" key="2">
    <source>
        <dbReference type="ARBA" id="ARBA00008064"/>
    </source>
</evidence>
<keyword evidence="5 10" id="KW-1029">Fimbrium biogenesis</keyword>